<reference evidence="7 8" key="1">
    <citation type="submission" date="2020-08" db="EMBL/GenBank/DDBJ databases">
        <title>Genome public.</title>
        <authorList>
            <person name="Liu C."/>
            <person name="Sun Q."/>
        </authorList>
    </citation>
    <scope>NUCLEOTIDE SEQUENCE [LARGE SCALE GENOMIC DNA]</scope>
    <source>
        <strain evidence="7 8">NSJ-27</strain>
    </source>
</reference>
<dbReference type="EMBL" id="JACOQK010000001">
    <property type="protein sequence ID" value="MBC5788490.1"/>
    <property type="molecule type" value="Genomic_DNA"/>
</dbReference>
<feature type="compositionally biased region" description="Low complexity" evidence="5">
    <location>
        <begin position="76"/>
        <end position="122"/>
    </location>
</feature>
<dbReference type="InterPro" id="IPR019109">
    <property type="entry name" value="MamF_MmsF"/>
</dbReference>
<evidence type="ECO:0000256" key="6">
    <source>
        <dbReference type="SAM" id="Phobius"/>
    </source>
</evidence>
<evidence type="ECO:0000256" key="1">
    <source>
        <dbReference type="ARBA" id="ARBA00004141"/>
    </source>
</evidence>
<protein>
    <submittedName>
        <fullName evidence="7">Zinc-ribbon domain-containing protein</fullName>
    </submittedName>
</protein>
<feature type="transmembrane region" description="Helical" evidence="6">
    <location>
        <begin position="177"/>
        <end position="200"/>
    </location>
</feature>
<keyword evidence="8" id="KW-1185">Reference proteome</keyword>
<feature type="transmembrane region" description="Helical" evidence="6">
    <location>
        <begin position="212"/>
        <end position="240"/>
    </location>
</feature>
<accession>A0ABR7ITM6</accession>
<proteinExistence type="predicted"/>
<evidence type="ECO:0000256" key="2">
    <source>
        <dbReference type="ARBA" id="ARBA00022692"/>
    </source>
</evidence>
<evidence type="ECO:0000256" key="3">
    <source>
        <dbReference type="ARBA" id="ARBA00022989"/>
    </source>
</evidence>
<comment type="caution">
    <text evidence="7">The sequence shown here is derived from an EMBL/GenBank/DDBJ whole genome shotgun (WGS) entry which is preliminary data.</text>
</comment>
<comment type="subcellular location">
    <subcellularLocation>
        <location evidence="1">Membrane</location>
        <topology evidence="1">Multi-pass membrane protein</topology>
    </subcellularLocation>
</comment>
<organism evidence="7 8">
    <name type="scientific">Clostridium facile</name>
    <dbReference type="NCBI Taxonomy" id="2763035"/>
    <lineage>
        <taxon>Bacteria</taxon>
        <taxon>Bacillati</taxon>
        <taxon>Bacillota</taxon>
        <taxon>Clostridia</taxon>
        <taxon>Eubacteriales</taxon>
        <taxon>Clostridiaceae</taxon>
        <taxon>Clostridium</taxon>
    </lineage>
</organism>
<dbReference type="Pfam" id="PF09685">
    <property type="entry name" value="MamF_MmsF"/>
    <property type="match status" value="1"/>
</dbReference>
<keyword evidence="2 6" id="KW-0812">Transmembrane</keyword>
<keyword evidence="3 6" id="KW-1133">Transmembrane helix</keyword>
<name>A0ABR7ITM6_9CLOT</name>
<evidence type="ECO:0000256" key="4">
    <source>
        <dbReference type="ARBA" id="ARBA00023136"/>
    </source>
</evidence>
<keyword evidence="4 6" id="KW-0472">Membrane</keyword>
<evidence type="ECO:0000313" key="7">
    <source>
        <dbReference type="EMBL" id="MBC5788490.1"/>
    </source>
</evidence>
<evidence type="ECO:0000313" key="8">
    <source>
        <dbReference type="Proteomes" id="UP000649151"/>
    </source>
</evidence>
<dbReference type="RefSeq" id="WP_186996999.1">
    <property type="nucleotide sequence ID" value="NZ_JACOQK010000001.1"/>
</dbReference>
<evidence type="ECO:0000256" key="5">
    <source>
        <dbReference type="SAM" id="MobiDB-lite"/>
    </source>
</evidence>
<sequence>MVCNNCKNEISDTALYCPICGTAVKAAEIPQPASQEQGYQEQIPSQIPEQQQVQANVQQEIPQENIPQPEQPIPPQQTNTQVPPQQGYQQTPQQGYQQGYQQVPPQQGYQQGQQQVPPQQGYQQGYQQVPPYGYGQPQPAKQSNVVSALAYIPILFWLPLVAEKGNQLGRQTSNQGLLLLIFGGGINLILGIITGILSSVLYNTWDYSLYRILPIFITIVGLLSWAVSILVLVCIIIGIVKAAKGQVFRIPLIGKINIIK</sequence>
<feature type="region of interest" description="Disordered" evidence="5">
    <location>
        <begin position="65"/>
        <end position="122"/>
    </location>
</feature>
<dbReference type="Proteomes" id="UP000649151">
    <property type="component" value="Unassembled WGS sequence"/>
</dbReference>
<gene>
    <name evidence="7" type="ORF">H8Z77_10785</name>
</gene>